<feature type="DNA-binding region" description="H-T-H motif" evidence="2">
    <location>
        <begin position="83"/>
        <end position="102"/>
    </location>
</feature>
<keyword evidence="1 2" id="KW-0238">DNA-binding</keyword>
<evidence type="ECO:0000256" key="2">
    <source>
        <dbReference type="PROSITE-ProRule" id="PRU00335"/>
    </source>
</evidence>
<dbReference type="InterPro" id="IPR001647">
    <property type="entry name" value="HTH_TetR"/>
</dbReference>
<accession>A0ABT8U9W9</accession>
<evidence type="ECO:0000259" key="3">
    <source>
        <dbReference type="PROSITE" id="PS50977"/>
    </source>
</evidence>
<dbReference type="Gene3D" id="1.10.357.10">
    <property type="entry name" value="Tetracycline Repressor, domain 2"/>
    <property type="match status" value="2"/>
</dbReference>
<dbReference type="EMBL" id="JAUMSQ010000007">
    <property type="protein sequence ID" value="MDO3634581.1"/>
    <property type="molecule type" value="Genomic_DNA"/>
</dbReference>
<dbReference type="InterPro" id="IPR009057">
    <property type="entry name" value="Homeodomain-like_sf"/>
</dbReference>
<evidence type="ECO:0000313" key="4">
    <source>
        <dbReference type="EMBL" id="MDO3634581.1"/>
    </source>
</evidence>
<comment type="caution">
    <text evidence="4">The sequence shown here is derived from an EMBL/GenBank/DDBJ whole genome shotgun (WGS) entry which is preliminary data.</text>
</comment>
<feature type="DNA-binding region" description="H-T-H motif" evidence="2">
    <location>
        <begin position="25"/>
        <end position="44"/>
    </location>
</feature>
<dbReference type="RefSeq" id="WP_302912700.1">
    <property type="nucleotide sequence ID" value="NZ_JAUMSQ010000007.1"/>
</dbReference>
<dbReference type="SUPFAM" id="SSF48498">
    <property type="entry name" value="Tetracyclin repressor-like, C-terminal domain"/>
    <property type="match status" value="1"/>
</dbReference>
<organism evidence="4 5">
    <name type="scientific">Mycolicibacterium arseniciresistens</name>
    <dbReference type="NCBI Taxonomy" id="3062257"/>
    <lineage>
        <taxon>Bacteria</taxon>
        <taxon>Bacillati</taxon>
        <taxon>Actinomycetota</taxon>
        <taxon>Actinomycetes</taxon>
        <taxon>Mycobacteriales</taxon>
        <taxon>Mycobacteriaceae</taxon>
        <taxon>Mycolicibacterium</taxon>
    </lineage>
</organism>
<dbReference type="PANTHER" id="PTHR30055">
    <property type="entry name" value="HTH-TYPE TRANSCRIPTIONAL REGULATOR RUTR"/>
    <property type="match status" value="1"/>
</dbReference>
<dbReference type="PANTHER" id="PTHR30055:SF226">
    <property type="entry name" value="HTH-TYPE TRANSCRIPTIONAL REGULATOR PKSA"/>
    <property type="match status" value="1"/>
</dbReference>
<evidence type="ECO:0000256" key="1">
    <source>
        <dbReference type="ARBA" id="ARBA00023125"/>
    </source>
</evidence>
<dbReference type="PROSITE" id="PS50977">
    <property type="entry name" value="HTH_TETR_2"/>
    <property type="match status" value="2"/>
</dbReference>
<feature type="domain" description="HTH tetR-type" evidence="3">
    <location>
        <begin position="4"/>
        <end position="62"/>
    </location>
</feature>
<dbReference type="Proteomes" id="UP001168823">
    <property type="component" value="Unassembled WGS sequence"/>
</dbReference>
<dbReference type="InterPro" id="IPR036271">
    <property type="entry name" value="Tet_transcr_reg_TetR-rel_C_sf"/>
</dbReference>
<name>A0ABT8U9W9_9MYCO</name>
<feature type="domain" description="HTH tetR-type" evidence="3">
    <location>
        <begin position="60"/>
        <end position="120"/>
    </location>
</feature>
<dbReference type="PRINTS" id="PR00455">
    <property type="entry name" value="HTHTETR"/>
</dbReference>
<dbReference type="InterPro" id="IPR050109">
    <property type="entry name" value="HTH-type_TetR-like_transc_reg"/>
</dbReference>
<sequence length="264" mass="28984">MPVDMSRRQVLGAARRLGADGRTPTMDELADAAGVAVRTLYRLFGSRQALLNEAGLSPEPTARQRILDAALDQVGRQGLANLSMDDLAATARVSRATVYRLFPGKSALFDALVREFSPWDPVADIIDAMPDGRPEEVMPAIAHAVGEAVHGRVGMLLRMVFELAQGNPDTAEAMRHTMARGLPDVIEYLSRQMEAGRMRRMHPILAFQLLAGPIVVHQLTRPLAEPLIGFSQSESELLDEIVQAWLRAMAPDSESPVYVGRRRQ</sequence>
<dbReference type="SUPFAM" id="SSF46689">
    <property type="entry name" value="Homeodomain-like"/>
    <property type="match status" value="2"/>
</dbReference>
<proteinExistence type="predicted"/>
<gene>
    <name evidence="4" type="ORF">Q2100_02325</name>
</gene>
<dbReference type="Pfam" id="PF00440">
    <property type="entry name" value="TetR_N"/>
    <property type="match status" value="2"/>
</dbReference>
<keyword evidence="5" id="KW-1185">Reference proteome</keyword>
<reference evidence="4" key="1">
    <citation type="submission" date="2023-07" db="EMBL/GenBank/DDBJ databases">
        <title>Mycolicibacterium sp. nov., a novel bacterial species.</title>
        <authorList>
            <person name="Cao Y."/>
        </authorList>
    </citation>
    <scope>NUCLEOTIDE SEQUENCE</scope>
    <source>
        <strain evidence="4">KC 300</strain>
    </source>
</reference>
<evidence type="ECO:0000313" key="5">
    <source>
        <dbReference type="Proteomes" id="UP001168823"/>
    </source>
</evidence>
<protein>
    <submittedName>
        <fullName evidence="4">TetR/AcrR family transcriptional regulator</fullName>
    </submittedName>
</protein>